<protein>
    <recommendedName>
        <fullName evidence="3">DUF4228 domain protein</fullName>
    </recommendedName>
</protein>
<comment type="caution">
    <text evidence="1">The sequence shown here is derived from an EMBL/GenBank/DDBJ whole genome shotgun (WGS) entry which is preliminary data.</text>
</comment>
<dbReference type="Pfam" id="PF14009">
    <property type="entry name" value="PADRE"/>
    <property type="match status" value="1"/>
</dbReference>
<evidence type="ECO:0000313" key="2">
    <source>
        <dbReference type="Proteomes" id="UP001454036"/>
    </source>
</evidence>
<proteinExistence type="predicted"/>
<evidence type="ECO:0008006" key="3">
    <source>
        <dbReference type="Google" id="ProtNLM"/>
    </source>
</evidence>
<reference evidence="1 2" key="1">
    <citation type="submission" date="2024-01" db="EMBL/GenBank/DDBJ databases">
        <title>The complete chloroplast genome sequence of Lithospermum erythrorhizon: insights into the phylogenetic relationship among Boraginaceae species and the maternal lineages of purple gromwells.</title>
        <authorList>
            <person name="Okada T."/>
            <person name="Watanabe K."/>
        </authorList>
    </citation>
    <scope>NUCLEOTIDE SEQUENCE [LARGE SCALE GENOMIC DNA]</scope>
</reference>
<dbReference type="InterPro" id="IPR025322">
    <property type="entry name" value="PADRE_dom"/>
</dbReference>
<evidence type="ECO:0000313" key="1">
    <source>
        <dbReference type="EMBL" id="GAA0141526.1"/>
    </source>
</evidence>
<accession>A0AAV3NQY0</accession>
<dbReference type="Proteomes" id="UP001454036">
    <property type="component" value="Unassembled WGS sequence"/>
</dbReference>
<dbReference type="PANTHER" id="PTHR33052">
    <property type="entry name" value="DUF4228 DOMAIN PROTEIN-RELATED"/>
    <property type="match status" value="1"/>
</dbReference>
<dbReference type="AlphaFoldDB" id="A0AAV3NQY0"/>
<name>A0AAV3NQY0_LITER</name>
<organism evidence="1 2">
    <name type="scientific">Lithospermum erythrorhizon</name>
    <name type="common">Purple gromwell</name>
    <name type="synonym">Lithospermum officinale var. erythrorhizon</name>
    <dbReference type="NCBI Taxonomy" id="34254"/>
    <lineage>
        <taxon>Eukaryota</taxon>
        <taxon>Viridiplantae</taxon>
        <taxon>Streptophyta</taxon>
        <taxon>Embryophyta</taxon>
        <taxon>Tracheophyta</taxon>
        <taxon>Spermatophyta</taxon>
        <taxon>Magnoliopsida</taxon>
        <taxon>eudicotyledons</taxon>
        <taxon>Gunneridae</taxon>
        <taxon>Pentapetalae</taxon>
        <taxon>asterids</taxon>
        <taxon>lamiids</taxon>
        <taxon>Boraginales</taxon>
        <taxon>Boraginaceae</taxon>
        <taxon>Boraginoideae</taxon>
        <taxon>Lithospermeae</taxon>
        <taxon>Lithospermum</taxon>
    </lineage>
</organism>
<sequence>MACCFSCKSSSSYPLFKNIRVVYLNGYLEEFDHPIVVSEVIGNPSNHFILTHAQLVSAGSEHLKLDAILEPGKFYFMIPYSTFQEAYSFDLVPIARRLAAIAKKGHCKGKEKSKKKIPSPSKSCVNKFSERGMKVHSLEESLEHFGKKSWKPVLSTIREMSFNNKSESDLKDKSLDERYQSSLDIEVVHV</sequence>
<dbReference type="EMBL" id="BAABME010000293">
    <property type="protein sequence ID" value="GAA0141526.1"/>
    <property type="molecule type" value="Genomic_DNA"/>
</dbReference>
<keyword evidence="2" id="KW-1185">Reference proteome</keyword>
<gene>
    <name evidence="1" type="ORF">LIER_02652</name>
</gene>